<dbReference type="Pfam" id="PF07536">
    <property type="entry name" value="HWE_HK"/>
    <property type="match status" value="1"/>
</dbReference>
<dbReference type="Gene3D" id="3.30.450.20">
    <property type="entry name" value="PAS domain"/>
    <property type="match status" value="1"/>
</dbReference>
<keyword evidence="10" id="KW-0547">Nucleotide-binding</keyword>
<dbReference type="RefSeq" id="WP_007005595.1">
    <property type="nucleotide sequence ID" value="NZ_GG770783.1"/>
</dbReference>
<dbReference type="CDD" id="cd00130">
    <property type="entry name" value="PAS"/>
    <property type="match status" value="1"/>
</dbReference>
<keyword evidence="8" id="KW-0808">Transferase</keyword>
<keyword evidence="12" id="KW-0067">ATP-binding</keyword>
<keyword evidence="14" id="KW-0843">Virulence</keyword>
<evidence type="ECO:0000256" key="10">
    <source>
        <dbReference type="ARBA" id="ARBA00022741"/>
    </source>
</evidence>
<dbReference type="EMBL" id="ADVL01000065">
    <property type="protein sequence ID" value="EFH13437.1"/>
    <property type="molecule type" value="Genomic_DNA"/>
</dbReference>
<dbReference type="NCBIfam" id="TIGR00229">
    <property type="entry name" value="sensory_box"/>
    <property type="match status" value="1"/>
</dbReference>
<evidence type="ECO:0000256" key="4">
    <source>
        <dbReference type="ARBA" id="ARBA00022553"/>
    </source>
</evidence>
<dbReference type="PANTHER" id="PTHR41523">
    <property type="entry name" value="TWO-COMPONENT SYSTEM SENSOR PROTEIN"/>
    <property type="match status" value="1"/>
</dbReference>
<dbReference type="GO" id="GO:0004673">
    <property type="term" value="F:protein histidine kinase activity"/>
    <property type="evidence" value="ECO:0007669"/>
    <property type="project" value="UniProtKB-EC"/>
</dbReference>
<dbReference type="OrthoDB" id="341208at2"/>
<organism evidence="17 18">
    <name type="scientific">Pseudoroseomonas cervicalis ATCC 49957</name>
    <dbReference type="NCBI Taxonomy" id="525371"/>
    <lineage>
        <taxon>Bacteria</taxon>
        <taxon>Pseudomonadati</taxon>
        <taxon>Pseudomonadota</taxon>
        <taxon>Alphaproteobacteria</taxon>
        <taxon>Acetobacterales</taxon>
        <taxon>Roseomonadaceae</taxon>
        <taxon>Roseomonas</taxon>
    </lineage>
</organism>
<dbReference type="GO" id="GO:0005524">
    <property type="term" value="F:ATP binding"/>
    <property type="evidence" value="ECO:0007669"/>
    <property type="project" value="UniProtKB-KW"/>
</dbReference>
<evidence type="ECO:0000256" key="12">
    <source>
        <dbReference type="ARBA" id="ARBA00022840"/>
    </source>
</evidence>
<keyword evidence="9" id="KW-0677">Repeat</keyword>
<evidence type="ECO:0000256" key="7">
    <source>
        <dbReference type="ARBA" id="ARBA00022643"/>
    </source>
</evidence>
<dbReference type="InterPro" id="IPR036890">
    <property type="entry name" value="HATPase_C_sf"/>
</dbReference>
<evidence type="ECO:0000256" key="13">
    <source>
        <dbReference type="ARBA" id="ARBA00022991"/>
    </source>
</evidence>
<keyword evidence="6" id="KW-0285">Flavoprotein</keyword>
<keyword evidence="18" id="KW-1185">Reference proteome</keyword>
<dbReference type="InterPro" id="IPR013655">
    <property type="entry name" value="PAS_fold_3"/>
</dbReference>
<evidence type="ECO:0000256" key="5">
    <source>
        <dbReference type="ARBA" id="ARBA00022606"/>
    </source>
</evidence>
<evidence type="ECO:0000256" key="14">
    <source>
        <dbReference type="ARBA" id="ARBA00023026"/>
    </source>
</evidence>
<dbReference type="InterPro" id="IPR001610">
    <property type="entry name" value="PAC"/>
</dbReference>
<dbReference type="InterPro" id="IPR000700">
    <property type="entry name" value="PAS-assoc_C"/>
</dbReference>
<dbReference type="SMART" id="SM00086">
    <property type="entry name" value="PAC"/>
    <property type="match status" value="1"/>
</dbReference>
<dbReference type="AlphaFoldDB" id="D5RGY5"/>
<evidence type="ECO:0000256" key="9">
    <source>
        <dbReference type="ARBA" id="ARBA00022737"/>
    </source>
</evidence>
<keyword evidence="3" id="KW-0600">Photoreceptor protein</keyword>
<dbReference type="Proteomes" id="UP000005324">
    <property type="component" value="Unassembled WGS sequence"/>
</dbReference>
<evidence type="ECO:0000256" key="6">
    <source>
        <dbReference type="ARBA" id="ARBA00022630"/>
    </source>
</evidence>
<evidence type="ECO:0000313" key="17">
    <source>
        <dbReference type="EMBL" id="EFH13437.1"/>
    </source>
</evidence>
<reference evidence="17 18" key="1">
    <citation type="submission" date="2010-04" db="EMBL/GenBank/DDBJ databases">
        <authorList>
            <person name="Qin X."/>
            <person name="Bachman B."/>
            <person name="Battles P."/>
            <person name="Bell A."/>
            <person name="Bess C."/>
            <person name="Bickham C."/>
            <person name="Chaboub L."/>
            <person name="Chen D."/>
            <person name="Coyle M."/>
            <person name="Deiros D.R."/>
            <person name="Dinh H."/>
            <person name="Forbes L."/>
            <person name="Fowler G."/>
            <person name="Francisco L."/>
            <person name="Fu Q."/>
            <person name="Gubbala S."/>
            <person name="Hale W."/>
            <person name="Han Y."/>
            <person name="Hemphill L."/>
            <person name="Highlander S.K."/>
            <person name="Hirani K."/>
            <person name="Hogues M."/>
            <person name="Jackson L."/>
            <person name="Jakkamsetti A."/>
            <person name="Javaid M."/>
            <person name="Jiang H."/>
            <person name="Korchina V."/>
            <person name="Kovar C."/>
            <person name="Lara F."/>
            <person name="Lee S."/>
            <person name="Mata R."/>
            <person name="Mathew T."/>
            <person name="Moen C."/>
            <person name="Morales K."/>
            <person name="Munidasa M."/>
            <person name="Nazareth L."/>
            <person name="Ngo R."/>
            <person name="Nguyen L."/>
            <person name="Okwuonu G."/>
            <person name="Ongeri F."/>
            <person name="Patil S."/>
            <person name="Petrosino J."/>
            <person name="Pham C."/>
            <person name="Pham P."/>
            <person name="Pu L.-L."/>
            <person name="Puazo M."/>
            <person name="Raj R."/>
            <person name="Reid J."/>
            <person name="Rouhana J."/>
            <person name="Saada N."/>
            <person name="Shang Y."/>
            <person name="Simmons D."/>
            <person name="Thornton R."/>
            <person name="Warren J."/>
            <person name="Weissenberger G."/>
            <person name="Zhang J."/>
            <person name="Zhang L."/>
            <person name="Zhou C."/>
            <person name="Zhu D."/>
            <person name="Muzny D."/>
            <person name="Worley K."/>
            <person name="Gibbs R."/>
        </authorList>
    </citation>
    <scope>NUCLEOTIDE SEQUENCE [LARGE SCALE GENOMIC DNA]</scope>
    <source>
        <strain evidence="17 18">ATCC 49957</strain>
    </source>
</reference>
<evidence type="ECO:0000256" key="15">
    <source>
        <dbReference type="ARBA" id="ARBA00023170"/>
    </source>
</evidence>
<dbReference type="InterPro" id="IPR011102">
    <property type="entry name" value="Sig_transdc_His_kinase_HWE"/>
</dbReference>
<keyword evidence="5" id="KW-0716">Sensory transduction</keyword>
<protein>
    <recommendedName>
        <fullName evidence="2">histidine kinase</fullName>
        <ecNumber evidence="2">2.7.13.3</ecNumber>
    </recommendedName>
</protein>
<evidence type="ECO:0000256" key="2">
    <source>
        <dbReference type="ARBA" id="ARBA00012438"/>
    </source>
</evidence>
<evidence type="ECO:0000256" key="3">
    <source>
        <dbReference type="ARBA" id="ARBA00022543"/>
    </source>
</evidence>
<gene>
    <name evidence="17" type="ORF">HMPREF0731_0344</name>
</gene>
<dbReference type="PROSITE" id="PS50113">
    <property type="entry name" value="PAC"/>
    <property type="match status" value="1"/>
</dbReference>
<dbReference type="InterPro" id="IPR000014">
    <property type="entry name" value="PAS"/>
</dbReference>
<proteinExistence type="predicted"/>
<dbReference type="Gene3D" id="2.10.70.100">
    <property type="match status" value="1"/>
</dbReference>
<dbReference type="Pfam" id="PF08447">
    <property type="entry name" value="PAS_3"/>
    <property type="match status" value="1"/>
</dbReference>
<feature type="domain" description="PAC" evidence="16">
    <location>
        <begin position="101"/>
        <end position="154"/>
    </location>
</feature>
<sequence length="351" mass="38081">ELHEVGRALAAAGIALRSRSQALAESEALLARALHAAQVATWEWQPASDYYHGSPGREAMYGRPRGSLRDRASVLAAAHPEDRPLLAAAQERCLRPGADHYEATYRTIWPDGRIRWLHSQGAVLERDAEGRPLRVSGVLRDVTESRRAAERERLLAAEVDHRARNVLAVVLSMLQLSRADDAARYAEAVRGRVAALARAHTLLSRERWDGSNLLALAREVLGAQPGGARITLQGPPLALAAHAVQPLSMVLHELSTNAAQHGALSRAEGHVTLAWRLQEGRLLLEWQEHGGPPAPPPAPGFGLKVVQATVRRQLAGTLELNWGPEGLGCRISLPLSMLQEGMPLPQARRAG</sequence>
<keyword evidence="7" id="KW-0288">FMN</keyword>
<accession>D5RGY5</accession>
<keyword evidence="13" id="KW-0157">Chromophore</keyword>
<keyword evidence="11" id="KW-0418">Kinase</keyword>
<dbReference type="InterPro" id="IPR035965">
    <property type="entry name" value="PAS-like_dom_sf"/>
</dbReference>
<evidence type="ECO:0000313" key="18">
    <source>
        <dbReference type="Proteomes" id="UP000005324"/>
    </source>
</evidence>
<dbReference type="Gene3D" id="3.30.565.10">
    <property type="entry name" value="Histidine kinase-like ATPase, C-terminal domain"/>
    <property type="match status" value="1"/>
</dbReference>
<comment type="catalytic activity">
    <reaction evidence="1">
        <text>ATP + protein L-histidine = ADP + protein N-phospho-L-histidine.</text>
        <dbReference type="EC" id="2.7.13.3"/>
    </reaction>
</comment>
<evidence type="ECO:0000256" key="8">
    <source>
        <dbReference type="ARBA" id="ARBA00022679"/>
    </source>
</evidence>
<comment type="caution">
    <text evidence="17">The sequence shown here is derived from an EMBL/GenBank/DDBJ whole genome shotgun (WGS) entry which is preliminary data.</text>
</comment>
<evidence type="ECO:0000256" key="1">
    <source>
        <dbReference type="ARBA" id="ARBA00000085"/>
    </source>
</evidence>
<feature type="non-terminal residue" evidence="17">
    <location>
        <position position="1"/>
    </location>
</feature>
<dbReference type="SMART" id="SM00911">
    <property type="entry name" value="HWE_HK"/>
    <property type="match status" value="1"/>
</dbReference>
<evidence type="ECO:0000256" key="11">
    <source>
        <dbReference type="ARBA" id="ARBA00022777"/>
    </source>
</evidence>
<dbReference type="SUPFAM" id="SSF55785">
    <property type="entry name" value="PYP-like sensor domain (PAS domain)"/>
    <property type="match status" value="1"/>
</dbReference>
<keyword evidence="15" id="KW-0675">Receptor</keyword>
<dbReference type="EC" id="2.7.13.3" evidence="2"/>
<name>D5RGY5_9PROT</name>
<dbReference type="PANTHER" id="PTHR41523:SF8">
    <property type="entry name" value="ETHYLENE RESPONSE SENSOR PROTEIN"/>
    <property type="match status" value="1"/>
</dbReference>
<dbReference type="SUPFAM" id="SSF55874">
    <property type="entry name" value="ATPase domain of HSP90 chaperone/DNA topoisomerase II/histidine kinase"/>
    <property type="match status" value="1"/>
</dbReference>
<dbReference type="GO" id="GO:0009881">
    <property type="term" value="F:photoreceptor activity"/>
    <property type="evidence" value="ECO:0007669"/>
    <property type="project" value="UniProtKB-KW"/>
</dbReference>
<keyword evidence="4" id="KW-0597">Phosphoprotein</keyword>
<dbReference type="HOGENOM" id="CLU_000445_114_57_5"/>
<evidence type="ECO:0000259" key="16">
    <source>
        <dbReference type="PROSITE" id="PS50113"/>
    </source>
</evidence>